<name>A0A1N6YDM0_9ACTN</name>
<keyword evidence="3" id="KW-1185">Reference proteome</keyword>
<organism evidence="2 3">
    <name type="scientific">Microbispora rosea</name>
    <dbReference type="NCBI Taxonomy" id="58117"/>
    <lineage>
        <taxon>Bacteria</taxon>
        <taxon>Bacillati</taxon>
        <taxon>Actinomycetota</taxon>
        <taxon>Actinomycetes</taxon>
        <taxon>Streptosporangiales</taxon>
        <taxon>Streptosporangiaceae</taxon>
        <taxon>Microbispora</taxon>
    </lineage>
</organism>
<keyword evidence="2" id="KW-0479">Metal-binding</keyword>
<dbReference type="EMBL" id="FTNI01000006">
    <property type="protein sequence ID" value="SIR12601.1"/>
    <property type="molecule type" value="Genomic_DNA"/>
</dbReference>
<accession>A0A1N6YDM0</accession>
<protein>
    <submittedName>
        <fullName evidence="2">Zinc-finger of transposase IS204/IS1001/IS1096/IS1165</fullName>
    </submittedName>
</protein>
<reference evidence="3" key="1">
    <citation type="submission" date="2017-01" db="EMBL/GenBank/DDBJ databases">
        <authorList>
            <person name="Varghese N."/>
            <person name="Submissions S."/>
        </authorList>
    </citation>
    <scope>NUCLEOTIDE SEQUENCE [LARGE SCALE GENOMIC DNA]</scope>
    <source>
        <strain evidence="3">ATCC 12950</strain>
    </source>
</reference>
<proteinExistence type="predicted"/>
<dbReference type="Proteomes" id="UP000186096">
    <property type="component" value="Unassembled WGS sequence"/>
</dbReference>
<keyword evidence="2" id="KW-0863">Zinc-finger</keyword>
<dbReference type="STRING" id="58117.SAMN05421833_10699"/>
<keyword evidence="2" id="KW-0862">Zinc</keyword>
<feature type="domain" description="Transposase IS204/IS1001/IS1096/IS1165 zinc-finger" evidence="1">
    <location>
        <begin position="40"/>
        <end position="74"/>
    </location>
</feature>
<evidence type="ECO:0000313" key="3">
    <source>
        <dbReference type="Proteomes" id="UP000186096"/>
    </source>
</evidence>
<evidence type="ECO:0000259" key="1">
    <source>
        <dbReference type="Pfam" id="PF14690"/>
    </source>
</evidence>
<evidence type="ECO:0000313" key="2">
    <source>
        <dbReference type="EMBL" id="SIR12601.1"/>
    </source>
</evidence>
<gene>
    <name evidence="2" type="ORF">SAMN05421833_10699</name>
</gene>
<dbReference type="Pfam" id="PF14690">
    <property type="entry name" value="Zn_ribbon_ISL3"/>
    <property type="match status" value="1"/>
</dbReference>
<dbReference type="AlphaFoldDB" id="A0A1N6YDM0"/>
<dbReference type="InterPro" id="IPR029261">
    <property type="entry name" value="Transposase_Znf"/>
</dbReference>
<dbReference type="GO" id="GO:0008270">
    <property type="term" value="F:zinc ion binding"/>
    <property type="evidence" value="ECO:0007669"/>
    <property type="project" value="UniProtKB-KW"/>
</dbReference>
<sequence>MTISALLAVLFPHLSGLRIDQVYQWGTSVRIRARTRTTQAACPRCGMVSQRVHSSYERRVCDTAVGDQETVLHL</sequence>